<evidence type="ECO:0000313" key="1">
    <source>
        <dbReference type="EMBL" id="CAK9143146.1"/>
    </source>
</evidence>
<dbReference type="AlphaFoldDB" id="A0ABC8RDU5"/>
<proteinExistence type="predicted"/>
<organism evidence="1 2">
    <name type="scientific">Ilex paraguariensis</name>
    <name type="common">yerba mate</name>
    <dbReference type="NCBI Taxonomy" id="185542"/>
    <lineage>
        <taxon>Eukaryota</taxon>
        <taxon>Viridiplantae</taxon>
        <taxon>Streptophyta</taxon>
        <taxon>Embryophyta</taxon>
        <taxon>Tracheophyta</taxon>
        <taxon>Spermatophyta</taxon>
        <taxon>Magnoliopsida</taxon>
        <taxon>eudicotyledons</taxon>
        <taxon>Gunneridae</taxon>
        <taxon>Pentapetalae</taxon>
        <taxon>asterids</taxon>
        <taxon>campanulids</taxon>
        <taxon>Aquifoliales</taxon>
        <taxon>Aquifoliaceae</taxon>
        <taxon>Ilex</taxon>
    </lineage>
</organism>
<dbReference type="EMBL" id="CAUOFW020001280">
    <property type="protein sequence ID" value="CAK9143146.1"/>
    <property type="molecule type" value="Genomic_DNA"/>
</dbReference>
<dbReference type="Proteomes" id="UP001642360">
    <property type="component" value="Unassembled WGS sequence"/>
</dbReference>
<protein>
    <submittedName>
        <fullName evidence="1">Uncharacterized protein</fullName>
    </submittedName>
</protein>
<evidence type="ECO:0000313" key="2">
    <source>
        <dbReference type="Proteomes" id="UP001642360"/>
    </source>
</evidence>
<keyword evidence="2" id="KW-1185">Reference proteome</keyword>
<accession>A0ABC8RDU5</accession>
<comment type="caution">
    <text evidence="1">The sequence shown here is derived from an EMBL/GenBank/DDBJ whole genome shotgun (WGS) entry which is preliminary data.</text>
</comment>
<reference evidence="1 2" key="1">
    <citation type="submission" date="2024-02" db="EMBL/GenBank/DDBJ databases">
        <authorList>
            <person name="Vignale AGUSTIN F."/>
            <person name="Sosa J E."/>
            <person name="Modenutti C."/>
        </authorList>
    </citation>
    <scope>NUCLEOTIDE SEQUENCE [LARGE SCALE GENOMIC DNA]</scope>
</reference>
<sequence>MNAHEMSTLAGDLAEGTAIKKTCKGILQFLSEDVAPMPRPFVFGNNTEPLPKVLK</sequence>
<name>A0ABC8RDU5_9AQUA</name>
<gene>
    <name evidence="1" type="ORF">ILEXP_LOCUS10841</name>
</gene>